<dbReference type="PANTHER" id="PTHR33254">
    <property type="entry name" value="4-HYDROXY-4-METHYL-2-OXOGLUTARATE ALDOLASE 3-RELATED"/>
    <property type="match status" value="1"/>
</dbReference>
<keyword evidence="5" id="KW-0460">Magnesium</keyword>
<sequence length="220" mass="24142">MDLLQQLYQFDTAEISDALDACGIEGALLGIKPISPGSKMVGPAFTVKYLPYEEKQAEFKSAGNYIDDVPAHAVIMIDNAGRQDCTTWGDILTQVALMRNIAGTVVFGAARDVHFIRESNYPLFASAIYMRSGKNRVYKSAQQCELTINGVRIKPGDIIMGDDNGTVVIPQAYLKEIVEKASNIKSTEQAIIASVKGGLKLEDARKLHRYDQPWLGGDKK</sequence>
<feature type="binding site" evidence="5">
    <location>
        <position position="111"/>
    </location>
    <ligand>
        <name>substrate</name>
    </ligand>
</feature>
<dbReference type="PANTHER" id="PTHR33254:SF4">
    <property type="entry name" value="4-HYDROXY-4-METHYL-2-OXOGLUTARATE ALDOLASE 3-RELATED"/>
    <property type="match status" value="1"/>
</dbReference>
<feature type="binding site" evidence="5">
    <location>
        <begin position="89"/>
        <end position="92"/>
    </location>
    <ligand>
        <name>substrate</name>
    </ligand>
</feature>
<reference evidence="6 7" key="1">
    <citation type="submission" date="2018-07" db="EMBL/GenBank/DDBJ databases">
        <title>Genomic Encyclopedia of Type Strains, Phase IV (KMG-IV): sequencing the most valuable type-strain genomes for metagenomic binning, comparative biology and taxonomic classification.</title>
        <authorList>
            <person name="Goeker M."/>
        </authorList>
    </citation>
    <scope>NUCLEOTIDE SEQUENCE [LARGE SCALE GENOMIC DNA]</scope>
    <source>
        <strain evidence="6 7">DSM 16500</strain>
    </source>
</reference>
<dbReference type="Proteomes" id="UP000254720">
    <property type="component" value="Unassembled WGS sequence"/>
</dbReference>
<dbReference type="GO" id="GO:0046872">
    <property type="term" value="F:metal ion binding"/>
    <property type="evidence" value="ECO:0007669"/>
    <property type="project" value="UniProtKB-KW"/>
</dbReference>
<evidence type="ECO:0000256" key="2">
    <source>
        <dbReference type="ARBA" id="ARBA00016549"/>
    </source>
</evidence>
<dbReference type="CDD" id="cd16841">
    <property type="entry name" value="RraA_family"/>
    <property type="match status" value="1"/>
</dbReference>
<organism evidence="6 7">
    <name type="scientific">Aquicella lusitana</name>
    <dbReference type="NCBI Taxonomy" id="254246"/>
    <lineage>
        <taxon>Bacteria</taxon>
        <taxon>Pseudomonadati</taxon>
        <taxon>Pseudomonadota</taxon>
        <taxon>Gammaproteobacteria</taxon>
        <taxon>Legionellales</taxon>
        <taxon>Coxiellaceae</taxon>
        <taxon>Aquicella</taxon>
    </lineage>
</organism>
<keyword evidence="5" id="KW-0479">Metal-binding</keyword>
<proteinExistence type="predicted"/>
<dbReference type="OrthoDB" id="9812532at2"/>
<dbReference type="Pfam" id="PF03737">
    <property type="entry name" value="RraA-like"/>
    <property type="match status" value="1"/>
</dbReference>
<dbReference type="InterPro" id="IPR005493">
    <property type="entry name" value="RraA/RraA-like"/>
</dbReference>
<evidence type="ECO:0000313" key="6">
    <source>
        <dbReference type="EMBL" id="RDI37585.1"/>
    </source>
</evidence>
<dbReference type="Gene3D" id="1.20.5.3070">
    <property type="match status" value="1"/>
</dbReference>
<dbReference type="RefSeq" id="WP_114835414.1">
    <property type="nucleotide sequence ID" value="NZ_LR699114.1"/>
</dbReference>
<gene>
    <name evidence="6" type="ORF">C8D86_1377</name>
</gene>
<name>A0A370G1G4_9COXI</name>
<accession>A0A370G1G4</accession>
<evidence type="ECO:0000256" key="4">
    <source>
        <dbReference type="ARBA" id="ARBA00030169"/>
    </source>
</evidence>
<comment type="caution">
    <text evidence="6">The sequence shown here is derived from an EMBL/GenBank/DDBJ whole genome shotgun (WGS) entry which is preliminary data.</text>
</comment>
<keyword evidence="7" id="KW-1185">Reference proteome</keyword>
<evidence type="ECO:0000256" key="3">
    <source>
        <dbReference type="ARBA" id="ARBA00029596"/>
    </source>
</evidence>
<evidence type="ECO:0000256" key="5">
    <source>
        <dbReference type="PIRSR" id="PIRSR605493-1"/>
    </source>
</evidence>
<protein>
    <recommendedName>
        <fullName evidence="2">Putative 4-hydroxy-4-methyl-2-oxoglutarate aldolase</fullName>
    </recommendedName>
    <alternativeName>
        <fullName evidence="3">Regulator of ribonuclease activity homolog</fullName>
    </alternativeName>
    <alternativeName>
        <fullName evidence="4">RraA-like protein</fullName>
    </alternativeName>
</protein>
<comment type="cofactor">
    <cofactor evidence="1">
        <name>a divalent metal cation</name>
        <dbReference type="ChEBI" id="CHEBI:60240"/>
    </cofactor>
</comment>
<dbReference type="SUPFAM" id="SSF89562">
    <property type="entry name" value="RraA-like"/>
    <property type="match status" value="1"/>
</dbReference>
<evidence type="ECO:0000313" key="7">
    <source>
        <dbReference type="Proteomes" id="UP000254720"/>
    </source>
</evidence>
<dbReference type="InterPro" id="IPR036704">
    <property type="entry name" value="RraA/RraA-like_sf"/>
</dbReference>
<dbReference type="Gene3D" id="3.50.30.40">
    <property type="entry name" value="Ribonuclease E inhibitor RraA/RraA-like"/>
    <property type="match status" value="1"/>
</dbReference>
<dbReference type="AlphaFoldDB" id="A0A370G1G4"/>
<feature type="binding site" evidence="5">
    <location>
        <position position="112"/>
    </location>
    <ligand>
        <name>Mg(2+)</name>
        <dbReference type="ChEBI" id="CHEBI:18420"/>
    </ligand>
</feature>
<evidence type="ECO:0000256" key="1">
    <source>
        <dbReference type="ARBA" id="ARBA00001968"/>
    </source>
</evidence>
<dbReference type="EMBL" id="QQAX01000037">
    <property type="protein sequence ID" value="RDI37585.1"/>
    <property type="molecule type" value="Genomic_DNA"/>
</dbReference>
<comment type="cofactor">
    <cofactor evidence="5">
        <name>Mg(2+)</name>
        <dbReference type="ChEBI" id="CHEBI:18420"/>
    </cofactor>
</comment>